<dbReference type="PANTHER" id="PTHR30624">
    <property type="entry name" value="UNCHARACTERIZED PROTEIN TLDD AND PMBA"/>
    <property type="match status" value="1"/>
</dbReference>
<reference evidence="3 4" key="1">
    <citation type="submission" date="2014-10" db="EMBL/GenBank/DDBJ databases">
        <title>Draft genome of anammox bacterium scalindua brodae, obtained using differential coverage binning of sequence data from two enrichment reactors.</title>
        <authorList>
            <person name="Speth D.R."/>
            <person name="Russ L."/>
            <person name="Kartal B."/>
            <person name="Op den Camp H.J."/>
            <person name="Dutilh B.E."/>
            <person name="Jetten M.S."/>
        </authorList>
    </citation>
    <scope>NUCLEOTIDE SEQUENCE [LARGE SCALE GENOMIC DNA]</scope>
    <source>
        <strain evidence="3">RU1</strain>
    </source>
</reference>
<organism evidence="3 4">
    <name type="scientific">Candidatus Scalindua brodae</name>
    <dbReference type="NCBI Taxonomy" id="237368"/>
    <lineage>
        <taxon>Bacteria</taxon>
        <taxon>Pseudomonadati</taxon>
        <taxon>Planctomycetota</taxon>
        <taxon>Candidatus Brocadiia</taxon>
        <taxon>Candidatus Brocadiales</taxon>
        <taxon>Candidatus Scalinduaceae</taxon>
        <taxon>Candidatus Scalindua</taxon>
    </lineage>
</organism>
<dbReference type="AlphaFoldDB" id="A0A0B0EGY4"/>
<dbReference type="Proteomes" id="UP000030652">
    <property type="component" value="Unassembled WGS sequence"/>
</dbReference>
<dbReference type="Gene3D" id="3.30.2290.10">
    <property type="entry name" value="PmbA/TldD superfamily"/>
    <property type="match status" value="1"/>
</dbReference>
<evidence type="ECO:0000256" key="1">
    <source>
        <dbReference type="ARBA" id="ARBA00005836"/>
    </source>
</evidence>
<dbReference type="EMBL" id="JRYO01000135">
    <property type="protein sequence ID" value="KHE92342.1"/>
    <property type="molecule type" value="Genomic_DNA"/>
</dbReference>
<dbReference type="GO" id="GO:0006508">
    <property type="term" value="P:proteolysis"/>
    <property type="evidence" value="ECO:0007669"/>
    <property type="project" value="UniProtKB-KW"/>
</dbReference>
<dbReference type="SUPFAM" id="SSF111283">
    <property type="entry name" value="Putative modulator of DNA gyrase, PmbA/TldD"/>
    <property type="match status" value="1"/>
</dbReference>
<gene>
    <name evidence="3" type="ORF">SCABRO_01899</name>
</gene>
<dbReference type="InterPro" id="IPR036059">
    <property type="entry name" value="TldD/PmbA_sf"/>
</dbReference>
<dbReference type="PANTHER" id="PTHR30624:SF0">
    <property type="entry name" value="METALLOPROTEASE SLR0863"/>
    <property type="match status" value="1"/>
</dbReference>
<evidence type="ECO:0000313" key="3">
    <source>
        <dbReference type="EMBL" id="KHE92342.1"/>
    </source>
</evidence>
<comment type="caution">
    <text evidence="3">The sequence shown here is derived from an EMBL/GenBank/DDBJ whole genome shotgun (WGS) entry which is preliminary data.</text>
</comment>
<sequence>MKPRIEILDKLKGHVFETVSTYYKSLSDCKYVDVRLGISEFKSAASENGQSKDVVDDYDASFGIRVIAGEMSSWGFYGQSLGKNELRNEEITNLIVSGINNAYERAIANAKKKQEFKKSADSLTEVRLAKIKVCQDTVPADFEIDPRKVSLQKILKTSVDVSLQMKELDPSVHYAAAGIRTGITRELFCSSEGANIDQSLPLTQGVVYVSAQKGESSPEVCYDYVGDLKGWEIIEGKNCYNLSFLDFALERTRDTIELSGAEFLKTSKDDVVVVTDPHFNTLLVHEIVGHPTESDRILKMETAYAGRSWLFKSMDENQVGKRIASPLVNAFSDPTTMGYGYYKYDAEGTPAKRIDVIKNGILKTFLNGRENAAVLGHEPNGSMRATMSSMVPIVRMTNTAFGPGKKDPKKIIKEVKDGYYIVNHRTPSISESRENFRISATKVYKIENGRLVKLYRGGGIMANSKDFLMSIDAVGNDFKMYPIPNCGKGQPMQIMRVGNGGPTLRGKARLAGC</sequence>
<evidence type="ECO:0000313" key="4">
    <source>
        <dbReference type="Proteomes" id="UP000030652"/>
    </source>
</evidence>
<dbReference type="GO" id="GO:0005829">
    <property type="term" value="C:cytosol"/>
    <property type="evidence" value="ECO:0007669"/>
    <property type="project" value="TreeGrafter"/>
</dbReference>
<accession>A0A0B0EGY4</accession>
<evidence type="ECO:0000259" key="2">
    <source>
        <dbReference type="Pfam" id="PF19289"/>
    </source>
</evidence>
<dbReference type="eggNOG" id="COG0312">
    <property type="taxonomic scope" value="Bacteria"/>
</dbReference>
<name>A0A0B0EGY4_9BACT</name>
<dbReference type="InterPro" id="IPR051463">
    <property type="entry name" value="Peptidase_U62_metallo"/>
</dbReference>
<proteinExistence type="inferred from homology"/>
<keyword evidence="3" id="KW-0378">Hydrolase</keyword>
<dbReference type="InterPro" id="IPR035068">
    <property type="entry name" value="TldD/PmbA_N"/>
</dbReference>
<comment type="similarity">
    <text evidence="1">Belongs to the peptidase U62 family.</text>
</comment>
<dbReference type="Pfam" id="PF19289">
    <property type="entry name" value="PmbA_TldD_3rd"/>
    <property type="match status" value="1"/>
</dbReference>
<dbReference type="InterPro" id="IPR045569">
    <property type="entry name" value="Metalloprtase-TldD/E_C"/>
</dbReference>
<protein>
    <submittedName>
        <fullName evidence="3">Putative protease</fullName>
    </submittedName>
</protein>
<feature type="domain" description="Metalloprotease TldD/E C-terminal" evidence="2">
    <location>
        <begin position="271"/>
        <end position="504"/>
    </location>
</feature>
<keyword evidence="3" id="KW-0645">Protease</keyword>
<dbReference type="GO" id="GO:0008237">
    <property type="term" value="F:metallopeptidase activity"/>
    <property type="evidence" value="ECO:0007669"/>
    <property type="project" value="InterPro"/>
</dbReference>